<evidence type="ECO:0000256" key="4">
    <source>
        <dbReference type="ARBA" id="ARBA00022448"/>
    </source>
</evidence>
<evidence type="ECO:0000256" key="3">
    <source>
        <dbReference type="ARBA" id="ARBA00009727"/>
    </source>
</evidence>
<dbReference type="PANTHER" id="PTHR14083:SF0">
    <property type="entry name" value="YIP1D-INTERACTING FACTOR 1, ISOFORM C"/>
    <property type="match status" value="1"/>
</dbReference>
<evidence type="ECO:0000256" key="5">
    <source>
        <dbReference type="ARBA" id="ARBA00022692"/>
    </source>
</evidence>
<sequence length="116" mass="12669">MAFGSLCSASRFLIGSSGKVSIGLKPFRCFARRKNCLKLFSLFFLGACINCCCRFSPEGLSLQFMKGLLGWFLQFVLLKVVLFSLSSGHIVDYAGYAFTGMCVAVLGSIVWSNVLV</sequence>
<feature type="transmembrane region" description="Helical" evidence="11">
    <location>
        <begin position="69"/>
        <end position="86"/>
    </location>
</feature>
<keyword evidence="4" id="KW-0813">Transport</keyword>
<reference evidence="12 13" key="1">
    <citation type="submission" date="2024-01" db="EMBL/GenBank/DDBJ databases">
        <title>Genome assemblies of Stephania.</title>
        <authorList>
            <person name="Yang L."/>
        </authorList>
    </citation>
    <scope>NUCLEOTIDE SEQUENCE [LARGE SCALE GENOMIC DNA]</scope>
    <source>
        <strain evidence="12">QJT</strain>
        <tissue evidence="12">Leaf</tissue>
    </source>
</reference>
<evidence type="ECO:0000256" key="10">
    <source>
        <dbReference type="ARBA" id="ARBA00023136"/>
    </source>
</evidence>
<evidence type="ECO:0000256" key="7">
    <source>
        <dbReference type="ARBA" id="ARBA00022927"/>
    </source>
</evidence>
<keyword evidence="13" id="KW-1185">Reference proteome</keyword>
<dbReference type="GO" id="GO:0000139">
    <property type="term" value="C:Golgi membrane"/>
    <property type="evidence" value="ECO:0007669"/>
    <property type="project" value="UniProtKB-SubCell"/>
</dbReference>
<dbReference type="AlphaFoldDB" id="A0AAP0I0U8"/>
<protein>
    <submittedName>
        <fullName evidence="12">Uncharacterized protein</fullName>
    </submittedName>
</protein>
<organism evidence="12 13">
    <name type="scientific">Stephania japonica</name>
    <dbReference type="NCBI Taxonomy" id="461633"/>
    <lineage>
        <taxon>Eukaryota</taxon>
        <taxon>Viridiplantae</taxon>
        <taxon>Streptophyta</taxon>
        <taxon>Embryophyta</taxon>
        <taxon>Tracheophyta</taxon>
        <taxon>Spermatophyta</taxon>
        <taxon>Magnoliopsida</taxon>
        <taxon>Ranunculales</taxon>
        <taxon>Menispermaceae</taxon>
        <taxon>Menispermoideae</taxon>
        <taxon>Cissampelideae</taxon>
        <taxon>Stephania</taxon>
    </lineage>
</organism>
<evidence type="ECO:0000256" key="2">
    <source>
        <dbReference type="ARBA" id="ARBA00004653"/>
    </source>
</evidence>
<evidence type="ECO:0000256" key="9">
    <source>
        <dbReference type="ARBA" id="ARBA00023034"/>
    </source>
</evidence>
<keyword evidence="8 11" id="KW-1133">Transmembrane helix</keyword>
<keyword evidence="6" id="KW-0256">Endoplasmic reticulum</keyword>
<comment type="subcellular location">
    <subcellularLocation>
        <location evidence="1">Endoplasmic reticulum membrane</location>
        <topology evidence="1">Multi-pass membrane protein</topology>
    </subcellularLocation>
    <subcellularLocation>
        <location evidence="2">Golgi apparatus membrane</location>
        <topology evidence="2">Multi-pass membrane protein</topology>
    </subcellularLocation>
</comment>
<feature type="transmembrane region" description="Helical" evidence="11">
    <location>
        <begin position="93"/>
        <end position="114"/>
    </location>
</feature>
<evidence type="ECO:0000313" key="13">
    <source>
        <dbReference type="Proteomes" id="UP001417504"/>
    </source>
</evidence>
<keyword evidence="7" id="KW-0653">Protein transport</keyword>
<keyword evidence="9" id="KW-0333">Golgi apparatus</keyword>
<comment type="similarity">
    <text evidence="3">Belongs to the YIF1 family.</text>
</comment>
<proteinExistence type="inferred from homology"/>
<name>A0AAP0I0U8_9MAGN</name>
<accession>A0AAP0I0U8</accession>
<evidence type="ECO:0000256" key="6">
    <source>
        <dbReference type="ARBA" id="ARBA00022824"/>
    </source>
</evidence>
<dbReference type="InterPro" id="IPR005578">
    <property type="entry name" value="Yif1_fam"/>
</dbReference>
<dbReference type="PANTHER" id="PTHR14083">
    <property type="entry name" value="YIP1 INTERACTING FACTOR HOMOLOG YIF1 PROTEIN"/>
    <property type="match status" value="1"/>
</dbReference>
<dbReference type="EMBL" id="JBBNAE010000008">
    <property type="protein sequence ID" value="KAK9103710.1"/>
    <property type="molecule type" value="Genomic_DNA"/>
</dbReference>
<evidence type="ECO:0000313" key="12">
    <source>
        <dbReference type="EMBL" id="KAK9103710.1"/>
    </source>
</evidence>
<comment type="caution">
    <text evidence="12">The sequence shown here is derived from an EMBL/GenBank/DDBJ whole genome shotgun (WGS) entry which is preliminary data.</text>
</comment>
<dbReference type="GO" id="GO:0006888">
    <property type="term" value="P:endoplasmic reticulum to Golgi vesicle-mediated transport"/>
    <property type="evidence" value="ECO:0007669"/>
    <property type="project" value="InterPro"/>
</dbReference>
<dbReference type="Proteomes" id="UP001417504">
    <property type="component" value="Unassembled WGS sequence"/>
</dbReference>
<evidence type="ECO:0000256" key="1">
    <source>
        <dbReference type="ARBA" id="ARBA00004477"/>
    </source>
</evidence>
<evidence type="ECO:0000256" key="8">
    <source>
        <dbReference type="ARBA" id="ARBA00022989"/>
    </source>
</evidence>
<dbReference type="GO" id="GO:0005789">
    <property type="term" value="C:endoplasmic reticulum membrane"/>
    <property type="evidence" value="ECO:0007669"/>
    <property type="project" value="UniProtKB-SubCell"/>
</dbReference>
<dbReference type="GO" id="GO:0030134">
    <property type="term" value="C:COPII-coated ER to Golgi transport vesicle"/>
    <property type="evidence" value="ECO:0007669"/>
    <property type="project" value="TreeGrafter"/>
</dbReference>
<feature type="transmembrane region" description="Helical" evidence="11">
    <location>
        <begin position="36"/>
        <end position="57"/>
    </location>
</feature>
<evidence type="ECO:0000256" key="11">
    <source>
        <dbReference type="SAM" id="Phobius"/>
    </source>
</evidence>
<gene>
    <name evidence="12" type="ORF">Sjap_020964</name>
</gene>
<dbReference type="GO" id="GO:0005793">
    <property type="term" value="C:endoplasmic reticulum-Golgi intermediate compartment"/>
    <property type="evidence" value="ECO:0007669"/>
    <property type="project" value="TreeGrafter"/>
</dbReference>
<keyword evidence="10 11" id="KW-0472">Membrane</keyword>
<dbReference type="GO" id="GO:0015031">
    <property type="term" value="P:protein transport"/>
    <property type="evidence" value="ECO:0007669"/>
    <property type="project" value="UniProtKB-KW"/>
</dbReference>
<keyword evidence="5 11" id="KW-0812">Transmembrane</keyword>